<keyword evidence="9" id="KW-0539">Nucleus</keyword>
<dbReference type="WBParaSite" id="TREG1_69640.1">
    <property type="protein sequence ID" value="TREG1_69640.1"/>
    <property type="gene ID" value="TREG1_69640"/>
</dbReference>
<evidence type="ECO:0000256" key="3">
    <source>
        <dbReference type="ARBA" id="ARBA00022723"/>
    </source>
</evidence>
<dbReference type="GO" id="GO:0008270">
    <property type="term" value="F:zinc ion binding"/>
    <property type="evidence" value="ECO:0007669"/>
    <property type="project" value="UniProtKB-KW"/>
</dbReference>
<dbReference type="GO" id="GO:0005634">
    <property type="term" value="C:nucleus"/>
    <property type="evidence" value="ECO:0007669"/>
    <property type="project" value="UniProtKB-SubCell"/>
</dbReference>
<dbReference type="SUPFAM" id="SSF57667">
    <property type="entry name" value="beta-beta-alpha zinc fingers"/>
    <property type="match status" value="2"/>
</dbReference>
<dbReference type="AlphaFoldDB" id="A0AA85K6R7"/>
<evidence type="ECO:0000256" key="4">
    <source>
        <dbReference type="ARBA" id="ARBA00022737"/>
    </source>
</evidence>
<dbReference type="Proteomes" id="UP000050795">
    <property type="component" value="Unassembled WGS sequence"/>
</dbReference>
<accession>A0AA85K6R7</accession>
<dbReference type="SMART" id="SM00355">
    <property type="entry name" value="ZnF_C2H2"/>
    <property type="match status" value="3"/>
</dbReference>
<feature type="region of interest" description="Disordered" evidence="11">
    <location>
        <begin position="77"/>
        <end position="171"/>
    </location>
</feature>
<evidence type="ECO:0000256" key="10">
    <source>
        <dbReference type="PROSITE-ProRule" id="PRU00042"/>
    </source>
</evidence>
<dbReference type="PROSITE" id="PS00028">
    <property type="entry name" value="ZINC_FINGER_C2H2_1"/>
    <property type="match status" value="2"/>
</dbReference>
<evidence type="ECO:0000256" key="2">
    <source>
        <dbReference type="ARBA" id="ARBA00006991"/>
    </source>
</evidence>
<dbReference type="InterPro" id="IPR050636">
    <property type="entry name" value="C2H2-ZF_domain-containing"/>
</dbReference>
<proteinExistence type="inferred from homology"/>
<dbReference type="Pfam" id="PF00096">
    <property type="entry name" value="zf-C2H2"/>
    <property type="match status" value="2"/>
</dbReference>
<comment type="similarity">
    <text evidence="2">Belongs to the krueppel C2H2-type zinc-finger protein family.</text>
</comment>
<evidence type="ECO:0000256" key="1">
    <source>
        <dbReference type="ARBA" id="ARBA00004123"/>
    </source>
</evidence>
<feature type="region of interest" description="Disordered" evidence="11">
    <location>
        <begin position="1"/>
        <end position="29"/>
    </location>
</feature>
<dbReference type="FunFam" id="3.30.160.60:FF:000065">
    <property type="entry name" value="B-cell CLL/lymphoma 6, member B"/>
    <property type="match status" value="1"/>
</dbReference>
<feature type="region of interest" description="Disordered" evidence="11">
    <location>
        <begin position="419"/>
        <end position="440"/>
    </location>
</feature>
<keyword evidence="13" id="KW-1185">Reference proteome</keyword>
<dbReference type="PANTHER" id="PTHR47772">
    <property type="entry name" value="ZINC FINGER PROTEIN 200"/>
    <property type="match status" value="1"/>
</dbReference>
<reference evidence="13" key="1">
    <citation type="submission" date="2022-06" db="EMBL/GenBank/DDBJ databases">
        <authorList>
            <person name="Berger JAMES D."/>
            <person name="Berger JAMES D."/>
        </authorList>
    </citation>
    <scope>NUCLEOTIDE SEQUENCE [LARGE SCALE GENOMIC DNA]</scope>
</reference>
<feature type="compositionally biased region" description="Polar residues" evidence="11">
    <location>
        <begin position="11"/>
        <end position="20"/>
    </location>
</feature>
<evidence type="ECO:0000256" key="11">
    <source>
        <dbReference type="SAM" id="MobiDB-lite"/>
    </source>
</evidence>
<feature type="region of interest" description="Disordered" evidence="11">
    <location>
        <begin position="461"/>
        <end position="484"/>
    </location>
</feature>
<feature type="region of interest" description="Disordered" evidence="11">
    <location>
        <begin position="255"/>
        <end position="287"/>
    </location>
</feature>
<dbReference type="Gene3D" id="3.30.160.60">
    <property type="entry name" value="Classic Zinc Finger"/>
    <property type="match status" value="2"/>
</dbReference>
<dbReference type="InterPro" id="IPR013087">
    <property type="entry name" value="Znf_C2H2_type"/>
</dbReference>
<keyword evidence="5 10" id="KW-0863">Zinc-finger</keyword>
<evidence type="ECO:0000313" key="14">
    <source>
        <dbReference type="WBParaSite" id="TREG1_69640.1"/>
    </source>
</evidence>
<feature type="domain" description="C2H2-type" evidence="12">
    <location>
        <begin position="323"/>
        <end position="350"/>
    </location>
</feature>
<sequence>MDLSDEDLSPLINQTSTSTSVHKREPTAEERKLTKLLVERVLPPFSKSLKLQALVAYQADHEKMKCLLVNQTYEKSNNQSFENDSPNHDLSDSGIMDTSTAPNSPIKTDQEIFKDDNTSIPRRKRKLSRPCKIPQNTPIISEPIESSPSTLNNSDNNNSNNHSTSTNTLPVPLQKQITEAITPIKSGTTNGLFLPVSAVTLLPHVSVFSLPVTVLSTVPRPILPRICSDKQPPTRPVNNYNLQTLVSSPLKNTTITTTTTTTNNTISSNSLPKSSTKESSNSSEESNSLSRRYAKSFVCNQCRKPFNSLSLLCDHTFSVHKAFKCTICGAQFTQRSNLQRHSLRHVGFKPFVCKICDKSYYRKDHLVRHIELTHPGCDPRTNLTVKLSSAECLDYLDQIQKHDDKGSAEQVQILCHNSMENTHNNGNSGNNNNNNNDISKITNDIDENDIKLKICLLESTTPEKQEPQTQTYSPTHPPCTSVNS</sequence>
<feature type="domain" description="C2H2-type" evidence="12">
    <location>
        <begin position="351"/>
        <end position="379"/>
    </location>
</feature>
<keyword evidence="8" id="KW-0804">Transcription</keyword>
<keyword evidence="4" id="KW-0677">Repeat</keyword>
<dbReference type="InterPro" id="IPR036236">
    <property type="entry name" value="Znf_C2H2_sf"/>
</dbReference>
<keyword evidence="3" id="KW-0479">Metal-binding</keyword>
<evidence type="ECO:0000313" key="13">
    <source>
        <dbReference type="Proteomes" id="UP000050795"/>
    </source>
</evidence>
<name>A0AA85K6R7_TRIRE</name>
<comment type="subcellular location">
    <subcellularLocation>
        <location evidence="1">Nucleus</location>
    </subcellularLocation>
</comment>
<feature type="compositionally biased region" description="Low complexity" evidence="11">
    <location>
        <begin position="138"/>
        <end position="168"/>
    </location>
</feature>
<feature type="compositionally biased region" description="Polar residues" evidence="11">
    <location>
        <begin position="472"/>
        <end position="484"/>
    </location>
</feature>
<reference evidence="14" key="2">
    <citation type="submission" date="2023-11" db="UniProtKB">
        <authorList>
            <consortium name="WormBaseParasite"/>
        </authorList>
    </citation>
    <scope>IDENTIFICATION</scope>
</reference>
<feature type="compositionally biased region" description="Polar residues" evidence="11">
    <location>
        <begin position="96"/>
        <end position="107"/>
    </location>
</feature>
<keyword evidence="6" id="KW-0862">Zinc</keyword>
<evidence type="ECO:0000256" key="9">
    <source>
        <dbReference type="ARBA" id="ARBA00023242"/>
    </source>
</evidence>
<evidence type="ECO:0000256" key="8">
    <source>
        <dbReference type="ARBA" id="ARBA00023163"/>
    </source>
</evidence>
<evidence type="ECO:0000256" key="5">
    <source>
        <dbReference type="ARBA" id="ARBA00022771"/>
    </source>
</evidence>
<feature type="domain" description="C2H2-type" evidence="12">
    <location>
        <begin position="297"/>
        <end position="325"/>
    </location>
</feature>
<protein>
    <recommendedName>
        <fullName evidence="12">C2H2-type domain-containing protein</fullName>
    </recommendedName>
</protein>
<dbReference type="PROSITE" id="PS50157">
    <property type="entry name" value="ZINC_FINGER_C2H2_2"/>
    <property type="match status" value="3"/>
</dbReference>
<evidence type="ECO:0000256" key="7">
    <source>
        <dbReference type="ARBA" id="ARBA00023015"/>
    </source>
</evidence>
<keyword evidence="7" id="KW-0805">Transcription regulation</keyword>
<evidence type="ECO:0000256" key="6">
    <source>
        <dbReference type="ARBA" id="ARBA00022833"/>
    </source>
</evidence>
<dbReference type="PANTHER" id="PTHR47772:SF15">
    <property type="entry name" value="REDUCED EXPRESSION 2-RELATED"/>
    <property type="match status" value="1"/>
</dbReference>
<evidence type="ECO:0000259" key="12">
    <source>
        <dbReference type="PROSITE" id="PS50157"/>
    </source>
</evidence>
<organism evidence="13 14">
    <name type="scientific">Trichobilharzia regenti</name>
    <name type="common">Nasal bird schistosome</name>
    <dbReference type="NCBI Taxonomy" id="157069"/>
    <lineage>
        <taxon>Eukaryota</taxon>
        <taxon>Metazoa</taxon>
        <taxon>Spiralia</taxon>
        <taxon>Lophotrochozoa</taxon>
        <taxon>Platyhelminthes</taxon>
        <taxon>Trematoda</taxon>
        <taxon>Digenea</taxon>
        <taxon>Strigeidida</taxon>
        <taxon>Schistosomatoidea</taxon>
        <taxon>Schistosomatidae</taxon>
        <taxon>Trichobilharzia</taxon>
    </lineage>
</organism>
<feature type="compositionally biased region" description="Low complexity" evidence="11">
    <location>
        <begin position="421"/>
        <end position="440"/>
    </location>
</feature>
<feature type="compositionally biased region" description="Basic and acidic residues" evidence="11">
    <location>
        <begin position="108"/>
        <end position="117"/>
    </location>
</feature>